<evidence type="ECO:0000256" key="7">
    <source>
        <dbReference type="ARBA" id="ARBA00022741"/>
    </source>
</evidence>
<evidence type="ECO:0000256" key="1">
    <source>
        <dbReference type="ARBA" id="ARBA00004496"/>
    </source>
</evidence>
<keyword evidence="9" id="KW-0460">Magnesium</keyword>
<organism evidence="11">
    <name type="scientific">marine sediment metagenome</name>
    <dbReference type="NCBI Taxonomy" id="412755"/>
    <lineage>
        <taxon>unclassified sequences</taxon>
        <taxon>metagenomes</taxon>
        <taxon>ecological metagenomes</taxon>
    </lineage>
</organism>
<dbReference type="GO" id="GO:0046872">
    <property type="term" value="F:metal ion binding"/>
    <property type="evidence" value="ECO:0007669"/>
    <property type="project" value="UniProtKB-KW"/>
</dbReference>
<name>X1G2L7_9ZZZZ</name>
<dbReference type="EMBL" id="BARU01000112">
    <property type="protein sequence ID" value="GAH27283.1"/>
    <property type="molecule type" value="Genomic_DNA"/>
</dbReference>
<evidence type="ECO:0000256" key="4">
    <source>
        <dbReference type="ARBA" id="ARBA00022490"/>
    </source>
</evidence>
<evidence type="ECO:0000256" key="5">
    <source>
        <dbReference type="ARBA" id="ARBA00022694"/>
    </source>
</evidence>
<gene>
    <name evidence="11" type="ORF">S03H2_00538</name>
</gene>
<evidence type="ECO:0000256" key="6">
    <source>
        <dbReference type="ARBA" id="ARBA00022723"/>
    </source>
</evidence>
<keyword evidence="8" id="KW-0067">ATP-binding</keyword>
<dbReference type="InterPro" id="IPR027417">
    <property type="entry name" value="P-loop_NTPase"/>
</dbReference>
<evidence type="ECO:0000313" key="11">
    <source>
        <dbReference type="EMBL" id="GAH27283.1"/>
    </source>
</evidence>
<dbReference type="NCBIfam" id="TIGR00150">
    <property type="entry name" value="T6A_YjeE"/>
    <property type="match status" value="1"/>
</dbReference>
<evidence type="ECO:0000256" key="9">
    <source>
        <dbReference type="ARBA" id="ARBA00022842"/>
    </source>
</evidence>
<keyword evidence="7" id="KW-0547">Nucleotide-binding</keyword>
<proteinExistence type="inferred from homology"/>
<dbReference type="SUPFAM" id="SSF52540">
    <property type="entry name" value="P-loop containing nucleoside triphosphate hydrolases"/>
    <property type="match status" value="1"/>
</dbReference>
<dbReference type="InterPro" id="IPR003442">
    <property type="entry name" value="T6A_TsaE"/>
</dbReference>
<comment type="subcellular location">
    <subcellularLocation>
        <location evidence="1">Cytoplasm</location>
    </subcellularLocation>
</comment>
<sequence>MDIFKKNFIISTSEQETLNLAEKIAKLIKPGDVISINGELGTGKTCFVKGLAKGMGISQIITSPSFIILKIYHNKIPLYHFDVYRLDKLFQLEDIGFNQFQYGDGVTVIEWGDKIGELLSFDHLQVIFSYYENKKRKIKIVPHGESWVKKIKNIEFNN</sequence>
<keyword evidence="4" id="KW-0963">Cytoplasm</keyword>
<keyword evidence="5" id="KW-0819">tRNA processing</keyword>
<dbReference type="PANTHER" id="PTHR33540">
    <property type="entry name" value="TRNA THREONYLCARBAMOYLADENOSINE BIOSYNTHESIS PROTEIN TSAE"/>
    <property type="match status" value="1"/>
</dbReference>
<dbReference type="GO" id="GO:0002949">
    <property type="term" value="P:tRNA threonylcarbamoyladenosine modification"/>
    <property type="evidence" value="ECO:0007669"/>
    <property type="project" value="InterPro"/>
</dbReference>
<comment type="similarity">
    <text evidence="2">Belongs to the TsaE family.</text>
</comment>
<evidence type="ECO:0000256" key="10">
    <source>
        <dbReference type="ARBA" id="ARBA00032441"/>
    </source>
</evidence>
<dbReference type="Pfam" id="PF02367">
    <property type="entry name" value="TsaE"/>
    <property type="match status" value="1"/>
</dbReference>
<dbReference type="AlphaFoldDB" id="X1G2L7"/>
<evidence type="ECO:0000256" key="3">
    <source>
        <dbReference type="ARBA" id="ARBA00019010"/>
    </source>
</evidence>
<dbReference type="PANTHER" id="PTHR33540:SF2">
    <property type="entry name" value="TRNA THREONYLCARBAMOYLADENOSINE BIOSYNTHESIS PROTEIN TSAE"/>
    <property type="match status" value="1"/>
</dbReference>
<comment type="caution">
    <text evidence="11">The sequence shown here is derived from an EMBL/GenBank/DDBJ whole genome shotgun (WGS) entry which is preliminary data.</text>
</comment>
<dbReference type="GO" id="GO:0005524">
    <property type="term" value="F:ATP binding"/>
    <property type="evidence" value="ECO:0007669"/>
    <property type="project" value="UniProtKB-KW"/>
</dbReference>
<dbReference type="Gene3D" id="3.40.50.300">
    <property type="entry name" value="P-loop containing nucleotide triphosphate hydrolases"/>
    <property type="match status" value="1"/>
</dbReference>
<evidence type="ECO:0000256" key="2">
    <source>
        <dbReference type="ARBA" id="ARBA00007599"/>
    </source>
</evidence>
<reference evidence="11" key="1">
    <citation type="journal article" date="2014" name="Front. Microbiol.">
        <title>High frequency of phylogenetically diverse reductive dehalogenase-homologous genes in deep subseafloor sedimentary metagenomes.</title>
        <authorList>
            <person name="Kawai M."/>
            <person name="Futagami T."/>
            <person name="Toyoda A."/>
            <person name="Takaki Y."/>
            <person name="Nishi S."/>
            <person name="Hori S."/>
            <person name="Arai W."/>
            <person name="Tsubouchi T."/>
            <person name="Morono Y."/>
            <person name="Uchiyama I."/>
            <person name="Ito T."/>
            <person name="Fujiyama A."/>
            <person name="Inagaki F."/>
            <person name="Takami H."/>
        </authorList>
    </citation>
    <scope>NUCLEOTIDE SEQUENCE</scope>
    <source>
        <strain evidence="11">Expedition CK06-06</strain>
    </source>
</reference>
<evidence type="ECO:0000256" key="8">
    <source>
        <dbReference type="ARBA" id="ARBA00022840"/>
    </source>
</evidence>
<accession>X1G2L7</accession>
<protein>
    <recommendedName>
        <fullName evidence="3">tRNA threonylcarbamoyladenosine biosynthesis protein TsaE</fullName>
    </recommendedName>
    <alternativeName>
        <fullName evidence="10">t(6)A37 threonylcarbamoyladenosine biosynthesis protein TsaE</fullName>
    </alternativeName>
</protein>
<keyword evidence="6" id="KW-0479">Metal-binding</keyword>
<dbReference type="GO" id="GO:0005737">
    <property type="term" value="C:cytoplasm"/>
    <property type="evidence" value="ECO:0007669"/>
    <property type="project" value="UniProtKB-SubCell"/>
</dbReference>